<dbReference type="SUPFAM" id="SSF56281">
    <property type="entry name" value="Metallo-hydrolase/oxidoreductase"/>
    <property type="match status" value="1"/>
</dbReference>
<dbReference type="Proteomes" id="UP001161757">
    <property type="component" value="Unassembled WGS sequence"/>
</dbReference>
<dbReference type="Gene3D" id="3.60.15.10">
    <property type="entry name" value="Ribonuclease Z/Hydroxyacylglutathione hydrolase-like"/>
    <property type="match status" value="1"/>
</dbReference>
<dbReference type="SMART" id="SM00849">
    <property type="entry name" value="Lactamase_B"/>
    <property type="match status" value="1"/>
</dbReference>
<comment type="caution">
    <text evidence="2">The sequence shown here is derived from an EMBL/GenBank/DDBJ whole genome shotgun (WGS) entry which is preliminary data.</text>
</comment>
<gene>
    <name evidence="2" type="ORF">HRR80_001000</name>
</gene>
<evidence type="ECO:0000313" key="2">
    <source>
        <dbReference type="EMBL" id="KAJ8996269.1"/>
    </source>
</evidence>
<dbReference type="InterPro" id="IPR050855">
    <property type="entry name" value="NDM-1-like"/>
</dbReference>
<feature type="domain" description="Metallo-beta-lactamase" evidence="1">
    <location>
        <begin position="22"/>
        <end position="212"/>
    </location>
</feature>
<reference evidence="2" key="1">
    <citation type="submission" date="2023-01" db="EMBL/GenBank/DDBJ databases">
        <title>Exophiala dermititidis isolated from Cystic Fibrosis Patient.</title>
        <authorList>
            <person name="Kurbessoian T."/>
            <person name="Crocker A."/>
            <person name="Murante D."/>
            <person name="Hogan D.A."/>
            <person name="Stajich J.E."/>
        </authorList>
    </citation>
    <scope>NUCLEOTIDE SEQUENCE</scope>
    <source>
        <strain evidence="2">Ex8</strain>
    </source>
</reference>
<sequence length="312" mass="35827">MATESAPLELYTKVSSEKGLESVTSLIVGKEASVIIDPPLLIPDSKAVVEFTKAKTSKPVVAVFATHHHPDHYFSANPILDEWPLAKFYAHSYVREAIDREYDEKVEFWPSIFGDVVPRNPKRPEVYNYSFFLLPGNEDRPVILLGPVQGDSVDHTLFWLPRERVVITGDAMYAHSYHAWVEEIETPAILHAWRLTLQLIEGLNPVKIITGHIQAGQEFDKEKDLAHMHKYLNLFEQKITNAKEELQIQDIYDTFKNAFPQCTKNHDFFLGHLSNQYGAGGKKWEENRHHRVAERTRETLEGFLLQSNPRKV</sequence>
<name>A0AAN6IYU2_EXODE</name>
<dbReference type="InterPro" id="IPR036866">
    <property type="entry name" value="RibonucZ/Hydroxyglut_hydro"/>
</dbReference>
<evidence type="ECO:0000313" key="3">
    <source>
        <dbReference type="Proteomes" id="UP001161757"/>
    </source>
</evidence>
<proteinExistence type="predicted"/>
<dbReference type="PANTHER" id="PTHR42951:SF14">
    <property type="entry name" value="METALLO-BETA-LACTAMASE SUPERFAMILY PROTEIN"/>
    <property type="match status" value="1"/>
</dbReference>
<dbReference type="AlphaFoldDB" id="A0AAN6IYU2"/>
<evidence type="ECO:0000259" key="1">
    <source>
        <dbReference type="SMART" id="SM00849"/>
    </source>
</evidence>
<dbReference type="Pfam" id="PF00753">
    <property type="entry name" value="Lactamase_B"/>
    <property type="match status" value="1"/>
</dbReference>
<organism evidence="2 3">
    <name type="scientific">Exophiala dermatitidis</name>
    <name type="common">Black yeast-like fungus</name>
    <name type="synonym">Wangiella dermatitidis</name>
    <dbReference type="NCBI Taxonomy" id="5970"/>
    <lineage>
        <taxon>Eukaryota</taxon>
        <taxon>Fungi</taxon>
        <taxon>Dikarya</taxon>
        <taxon>Ascomycota</taxon>
        <taxon>Pezizomycotina</taxon>
        <taxon>Eurotiomycetes</taxon>
        <taxon>Chaetothyriomycetidae</taxon>
        <taxon>Chaetothyriales</taxon>
        <taxon>Herpotrichiellaceae</taxon>
        <taxon>Exophiala</taxon>
    </lineage>
</organism>
<protein>
    <recommendedName>
        <fullName evidence="1">Metallo-beta-lactamase domain-containing protein</fullName>
    </recommendedName>
</protein>
<dbReference type="InterPro" id="IPR001279">
    <property type="entry name" value="Metallo-B-lactamas"/>
</dbReference>
<accession>A0AAN6IYU2</accession>
<dbReference type="PANTHER" id="PTHR42951">
    <property type="entry name" value="METALLO-BETA-LACTAMASE DOMAIN-CONTAINING"/>
    <property type="match status" value="1"/>
</dbReference>
<dbReference type="EMBL" id="JAJGCB010000001">
    <property type="protein sequence ID" value="KAJ8996269.1"/>
    <property type="molecule type" value="Genomic_DNA"/>
</dbReference>